<dbReference type="GO" id="GO:0003677">
    <property type="term" value="F:DNA binding"/>
    <property type="evidence" value="ECO:0007669"/>
    <property type="project" value="InterPro"/>
</dbReference>
<dbReference type="Gene3D" id="1.10.1740.10">
    <property type="match status" value="1"/>
</dbReference>
<keyword evidence="4" id="KW-0804">Transcription</keyword>
<dbReference type="AlphaFoldDB" id="A0A5C1HW10"/>
<dbReference type="OrthoDB" id="659569at2"/>
<sequence>MKSYRSYSDLELLDLVKEEDRNAFVEIFERYNKLLYSHVYNKLRDEDTSRDLVQDVFVALWEKRDMIKNVNLSGYLFTMSRNKILNLVSHHKIVTDYATTIQNFAGASGGLADERIREKQLAEIINKEINALPERMREVFLMSRFEHLSNREIAEKLNLSEQTVATHIKKSLRVLRQKIGMAIFLTSFCHCGGLDTPLAPEKNEHKKNILLFFPSGIPDRSDSTVM</sequence>
<evidence type="ECO:0000256" key="1">
    <source>
        <dbReference type="ARBA" id="ARBA00010641"/>
    </source>
</evidence>
<evidence type="ECO:0000259" key="5">
    <source>
        <dbReference type="Pfam" id="PF04542"/>
    </source>
</evidence>
<feature type="domain" description="RNA polymerase sigma-70 region 2" evidence="5">
    <location>
        <begin position="27"/>
        <end position="89"/>
    </location>
</feature>
<dbReference type="SUPFAM" id="SSF88946">
    <property type="entry name" value="Sigma2 domain of RNA polymerase sigma factors"/>
    <property type="match status" value="1"/>
</dbReference>
<dbReference type="Proteomes" id="UP000251402">
    <property type="component" value="Chromosome"/>
</dbReference>
<keyword evidence="3" id="KW-0731">Sigma factor</keyword>
<dbReference type="RefSeq" id="WP_112570388.1">
    <property type="nucleotide sequence ID" value="NZ_CP043450.1"/>
</dbReference>
<evidence type="ECO:0000256" key="2">
    <source>
        <dbReference type="ARBA" id="ARBA00023015"/>
    </source>
</evidence>
<keyword evidence="8" id="KW-1185">Reference proteome</keyword>
<dbReference type="InterPro" id="IPR036388">
    <property type="entry name" value="WH-like_DNA-bd_sf"/>
</dbReference>
<dbReference type="InterPro" id="IPR013249">
    <property type="entry name" value="RNA_pol_sigma70_r4_t2"/>
</dbReference>
<dbReference type="PANTHER" id="PTHR43133">
    <property type="entry name" value="RNA POLYMERASE ECF-TYPE SIGMA FACTO"/>
    <property type="match status" value="1"/>
</dbReference>
<dbReference type="InterPro" id="IPR014327">
    <property type="entry name" value="RNA_pol_sigma70_bacteroid"/>
</dbReference>
<feature type="domain" description="RNA polymerase sigma factor 70 region 4 type 2" evidence="6">
    <location>
        <begin position="124"/>
        <end position="173"/>
    </location>
</feature>
<dbReference type="GO" id="GO:0016987">
    <property type="term" value="F:sigma factor activity"/>
    <property type="evidence" value="ECO:0007669"/>
    <property type="project" value="UniProtKB-KW"/>
</dbReference>
<evidence type="ECO:0000313" key="7">
    <source>
        <dbReference type="EMBL" id="QEM10014.1"/>
    </source>
</evidence>
<dbReference type="KEGG" id="mrub:DEO27_008260"/>
<keyword evidence="2" id="KW-0805">Transcription regulation</keyword>
<dbReference type="Pfam" id="PF08281">
    <property type="entry name" value="Sigma70_r4_2"/>
    <property type="match status" value="1"/>
</dbReference>
<name>A0A5C1HW10_9SPHI</name>
<reference evidence="7" key="1">
    <citation type="submission" date="2019-08" db="EMBL/GenBank/DDBJ databases">
        <title>Comparative genome analysis confer to the adaptation heavy metal polluted environment.</title>
        <authorList>
            <person name="Li Y."/>
        </authorList>
    </citation>
    <scope>NUCLEOTIDE SEQUENCE [LARGE SCALE GENOMIC DNA]</scope>
    <source>
        <strain evidence="7">P1</strain>
    </source>
</reference>
<evidence type="ECO:0000256" key="3">
    <source>
        <dbReference type="ARBA" id="ARBA00023082"/>
    </source>
</evidence>
<dbReference type="PANTHER" id="PTHR43133:SF46">
    <property type="entry name" value="RNA POLYMERASE SIGMA-70 FACTOR ECF SUBFAMILY"/>
    <property type="match status" value="1"/>
</dbReference>
<dbReference type="CDD" id="cd06171">
    <property type="entry name" value="Sigma70_r4"/>
    <property type="match status" value="1"/>
</dbReference>
<dbReference type="NCBIfam" id="TIGR02985">
    <property type="entry name" value="Sig70_bacteroi1"/>
    <property type="match status" value="1"/>
</dbReference>
<dbReference type="InterPro" id="IPR007627">
    <property type="entry name" value="RNA_pol_sigma70_r2"/>
</dbReference>
<dbReference type="NCBIfam" id="TIGR02937">
    <property type="entry name" value="sigma70-ECF"/>
    <property type="match status" value="1"/>
</dbReference>
<evidence type="ECO:0000313" key="8">
    <source>
        <dbReference type="Proteomes" id="UP000251402"/>
    </source>
</evidence>
<proteinExistence type="inferred from homology"/>
<dbReference type="Gene3D" id="1.10.10.10">
    <property type="entry name" value="Winged helix-like DNA-binding domain superfamily/Winged helix DNA-binding domain"/>
    <property type="match status" value="1"/>
</dbReference>
<dbReference type="EMBL" id="CP043450">
    <property type="protein sequence ID" value="QEM10014.1"/>
    <property type="molecule type" value="Genomic_DNA"/>
</dbReference>
<gene>
    <name evidence="7" type="ORF">DEO27_008260</name>
</gene>
<dbReference type="Pfam" id="PF04542">
    <property type="entry name" value="Sigma70_r2"/>
    <property type="match status" value="1"/>
</dbReference>
<dbReference type="InterPro" id="IPR013325">
    <property type="entry name" value="RNA_pol_sigma_r2"/>
</dbReference>
<organism evidence="7 8">
    <name type="scientific">Mucilaginibacter rubeus</name>
    <dbReference type="NCBI Taxonomy" id="2027860"/>
    <lineage>
        <taxon>Bacteria</taxon>
        <taxon>Pseudomonadati</taxon>
        <taxon>Bacteroidota</taxon>
        <taxon>Sphingobacteriia</taxon>
        <taxon>Sphingobacteriales</taxon>
        <taxon>Sphingobacteriaceae</taxon>
        <taxon>Mucilaginibacter</taxon>
    </lineage>
</organism>
<dbReference type="InterPro" id="IPR014284">
    <property type="entry name" value="RNA_pol_sigma-70_dom"/>
</dbReference>
<dbReference type="SUPFAM" id="SSF88659">
    <property type="entry name" value="Sigma3 and sigma4 domains of RNA polymerase sigma factors"/>
    <property type="match status" value="1"/>
</dbReference>
<protein>
    <submittedName>
        <fullName evidence="7">RNA polymerase sigma-70 factor</fullName>
    </submittedName>
</protein>
<evidence type="ECO:0000259" key="6">
    <source>
        <dbReference type="Pfam" id="PF08281"/>
    </source>
</evidence>
<dbReference type="GO" id="GO:0006352">
    <property type="term" value="P:DNA-templated transcription initiation"/>
    <property type="evidence" value="ECO:0007669"/>
    <property type="project" value="InterPro"/>
</dbReference>
<evidence type="ECO:0000256" key="4">
    <source>
        <dbReference type="ARBA" id="ARBA00023163"/>
    </source>
</evidence>
<dbReference type="InterPro" id="IPR039425">
    <property type="entry name" value="RNA_pol_sigma-70-like"/>
</dbReference>
<accession>A0A5C1HW10</accession>
<dbReference type="InterPro" id="IPR013324">
    <property type="entry name" value="RNA_pol_sigma_r3/r4-like"/>
</dbReference>
<comment type="similarity">
    <text evidence="1">Belongs to the sigma-70 factor family. ECF subfamily.</text>
</comment>